<evidence type="ECO:0000313" key="2">
    <source>
        <dbReference type="EMBL" id="MDR8019418.1"/>
    </source>
</evidence>
<gene>
    <name evidence="2" type="ORF">RIL96_07535</name>
</gene>
<organism evidence="2 3">
    <name type="scientific">Nesterenkonia aerolata</name>
    <dbReference type="NCBI Taxonomy" id="3074079"/>
    <lineage>
        <taxon>Bacteria</taxon>
        <taxon>Bacillati</taxon>
        <taxon>Actinomycetota</taxon>
        <taxon>Actinomycetes</taxon>
        <taxon>Micrococcales</taxon>
        <taxon>Micrococcaceae</taxon>
        <taxon>Nesterenkonia</taxon>
    </lineage>
</organism>
<accession>A0ABU2DSF7</accession>
<dbReference type="Proteomes" id="UP001251870">
    <property type="component" value="Unassembled WGS sequence"/>
</dbReference>
<dbReference type="Pfam" id="PF20199">
    <property type="entry name" value="RepSA"/>
    <property type="match status" value="1"/>
</dbReference>
<evidence type="ECO:0000313" key="3">
    <source>
        <dbReference type="Proteomes" id="UP001251870"/>
    </source>
</evidence>
<dbReference type="InterPro" id="IPR046828">
    <property type="entry name" value="RepSA"/>
</dbReference>
<proteinExistence type="predicted"/>
<evidence type="ECO:0008006" key="4">
    <source>
        <dbReference type="Google" id="ProtNLM"/>
    </source>
</evidence>
<reference evidence="2 3" key="1">
    <citation type="submission" date="2023-09" db="EMBL/GenBank/DDBJ databases">
        <title>Description of three actinobacteria isolated from air of manufacturing shop in a pharmaceutical factory.</title>
        <authorList>
            <person name="Zhang D.-F."/>
        </authorList>
    </citation>
    <scope>NUCLEOTIDE SEQUENCE [LARGE SCALE GENOMIC DNA]</scope>
    <source>
        <strain evidence="2 3">LY-0111</strain>
    </source>
</reference>
<dbReference type="RefSeq" id="WP_310548409.1">
    <property type="nucleotide sequence ID" value="NZ_JAVKGR010000007.1"/>
</dbReference>
<keyword evidence="3" id="KW-1185">Reference proteome</keyword>
<protein>
    <recommendedName>
        <fullName evidence="4">Replication protein</fullName>
    </recommendedName>
</protein>
<comment type="caution">
    <text evidence="2">The sequence shown here is derived from an EMBL/GenBank/DDBJ whole genome shotgun (WGS) entry which is preliminary data.</text>
</comment>
<sequence length="393" mass="44136">MIENDLHKLMVETQLTNSCWNPIYVPGQEYPKRCENRRNSICAPCARLFKDDWRAIGLDGIFNEDGSPLDGYQFWFITLTMPSMGAVHNSVGAEGLCSHCQVKHDPDLIGVALRETQLLEDCAPWMASRFEASQQVQWHMGLTAGWDSTRKQLRRDFPDAAYFLSNEWQERAAIHKHILVRIPDSQALDYLSTYAKLEKLQGVKALDGAWQWGSQMKIDKLGGSDLKKKVGYVVKALGYGMKSITSDKHKDYAGGKSDARARQEHKLAQAARRTPCHKRGGCSDPASCSSRAHRADTVGFSGRPVVCSRDWSVSGKTRKSLKEKRLHYVLNSKDGGVRLRHNDELLALVYQHNMTTRRPDLSALPPPPLEELNDLLFGSAVEVNAYINGLLRA</sequence>
<feature type="region of interest" description="Disordered" evidence="1">
    <location>
        <begin position="269"/>
        <end position="290"/>
    </location>
</feature>
<evidence type="ECO:0000256" key="1">
    <source>
        <dbReference type="SAM" id="MobiDB-lite"/>
    </source>
</evidence>
<name>A0ABU2DSF7_9MICC</name>
<dbReference type="EMBL" id="JAVKGR010000007">
    <property type="protein sequence ID" value="MDR8019418.1"/>
    <property type="molecule type" value="Genomic_DNA"/>
</dbReference>